<reference evidence="3 4" key="1">
    <citation type="journal article" date="2014" name="Int. J. Syst. Evol. Microbiol.">
        <title>Phaeodactylibacter xiamenensis gen. nov., sp. nov., a member of the family Saprospiraceae isolated from the marine alga Phaeodactylum tricornutum.</title>
        <authorList>
            <person name="Chen Z.Jr."/>
            <person name="Lei X."/>
            <person name="Lai Q."/>
            <person name="Li Y."/>
            <person name="Zhang B."/>
            <person name="Zhang J."/>
            <person name="Zhang H."/>
            <person name="Yang L."/>
            <person name="Zheng W."/>
            <person name="Tian Y."/>
            <person name="Yu Z."/>
            <person name="Xu H.Jr."/>
            <person name="Zheng T."/>
        </authorList>
    </citation>
    <scope>NUCLEOTIDE SEQUENCE [LARGE SCALE GENOMIC DNA]</scope>
    <source>
        <strain evidence="3 4">KD52</strain>
    </source>
</reference>
<dbReference type="SFLD" id="SFLDS00003">
    <property type="entry name" value="Haloacid_Dehalogenase"/>
    <property type="match status" value="1"/>
</dbReference>
<gene>
    <name evidence="3" type="ORF">IX84_08035</name>
</gene>
<keyword evidence="1 2" id="KW-0732">Signal</keyword>
<dbReference type="SFLD" id="SFLDG01125">
    <property type="entry name" value="C1.1:_Acid_Phosphatase_Like"/>
    <property type="match status" value="1"/>
</dbReference>
<evidence type="ECO:0000313" key="3">
    <source>
        <dbReference type="EMBL" id="KGE88612.1"/>
    </source>
</evidence>
<dbReference type="Proteomes" id="UP000029736">
    <property type="component" value="Unassembled WGS sequence"/>
</dbReference>
<organism evidence="3 4">
    <name type="scientific">Phaeodactylibacter xiamenensis</name>
    <dbReference type="NCBI Taxonomy" id="1524460"/>
    <lineage>
        <taxon>Bacteria</taxon>
        <taxon>Pseudomonadati</taxon>
        <taxon>Bacteroidota</taxon>
        <taxon>Saprospiria</taxon>
        <taxon>Saprospirales</taxon>
        <taxon>Haliscomenobacteraceae</taxon>
        <taxon>Phaeodactylibacter</taxon>
    </lineage>
</organism>
<dbReference type="NCBIfam" id="TIGR01533">
    <property type="entry name" value="lipo_e_P4"/>
    <property type="match status" value="1"/>
</dbReference>
<dbReference type="Pfam" id="PF03767">
    <property type="entry name" value="Acid_phosphat_B"/>
    <property type="match status" value="1"/>
</dbReference>
<dbReference type="InterPro" id="IPR036412">
    <property type="entry name" value="HAD-like_sf"/>
</dbReference>
<dbReference type="PANTHER" id="PTHR31284:SF10">
    <property type="entry name" value="ACID PHOSPHATASE-LIKE PROTEIN"/>
    <property type="match status" value="1"/>
</dbReference>
<dbReference type="OrthoDB" id="395856at2"/>
<protein>
    <recommendedName>
        <fullName evidence="5">5'-nucleotidase</fullName>
    </recommendedName>
</protein>
<dbReference type="CDD" id="cd07534">
    <property type="entry name" value="HAD_CAP"/>
    <property type="match status" value="1"/>
</dbReference>
<dbReference type="GO" id="GO:0009279">
    <property type="term" value="C:cell outer membrane"/>
    <property type="evidence" value="ECO:0007669"/>
    <property type="project" value="InterPro"/>
</dbReference>
<comment type="caution">
    <text evidence="3">The sequence shown here is derived from an EMBL/GenBank/DDBJ whole genome shotgun (WGS) entry which is preliminary data.</text>
</comment>
<dbReference type="InterPro" id="IPR023214">
    <property type="entry name" value="HAD_sf"/>
</dbReference>
<dbReference type="InterPro" id="IPR005519">
    <property type="entry name" value="Acid_phosphat_B-like"/>
</dbReference>
<dbReference type="RefSeq" id="WP_044218312.1">
    <property type="nucleotide sequence ID" value="NZ_CAKZLC010000526.1"/>
</dbReference>
<dbReference type="PIRSF" id="PIRSF019271">
    <property type="entry name" value="Acid_Ptase_C"/>
    <property type="match status" value="1"/>
</dbReference>
<dbReference type="PROSITE" id="PS51257">
    <property type="entry name" value="PROKAR_LIPOPROTEIN"/>
    <property type="match status" value="1"/>
</dbReference>
<dbReference type="PANTHER" id="PTHR31284">
    <property type="entry name" value="ACID PHOSPHATASE-LIKE PROTEIN"/>
    <property type="match status" value="1"/>
</dbReference>
<dbReference type="InterPro" id="IPR006423">
    <property type="entry name" value="Lipo_e_P4"/>
</dbReference>
<evidence type="ECO:0000256" key="2">
    <source>
        <dbReference type="SAM" id="SignalP"/>
    </source>
</evidence>
<feature type="chain" id="PRO_5001947879" description="5'-nucleotidase" evidence="2">
    <location>
        <begin position="26"/>
        <end position="273"/>
    </location>
</feature>
<evidence type="ECO:0008006" key="5">
    <source>
        <dbReference type="Google" id="ProtNLM"/>
    </source>
</evidence>
<name>A0A098SC49_9BACT</name>
<dbReference type="AlphaFoldDB" id="A0A098SC49"/>
<sequence length="273" mass="31569">MQSKYYYLMLLFVLFSGCQALKTNADPYRSEANIPVREHSVQAVLWQQHSGEYKALCHQAFNLAKFQLDEILLRNNREGKPLAIITDIDETLINNSPYNAKMIETDEEYSKEGWIKWGLLEQATAVPGALEFLKYAESKGVQVFYISNRYAVQDKETKANLEKLGFPFIDEQHFLLREKTSGKEERRQAVSKENKVIMLLGDNLSDFAEVFDDKSTNERNEIVENLKDKFGTEFIVLPNPMYGDWETDGLYEGSYNWTPAQKDSIRKAKLISY</sequence>
<feature type="signal peptide" evidence="2">
    <location>
        <begin position="1"/>
        <end position="25"/>
    </location>
</feature>
<evidence type="ECO:0000313" key="4">
    <source>
        <dbReference type="Proteomes" id="UP000029736"/>
    </source>
</evidence>
<accession>A0A098SC49</accession>
<dbReference type="EMBL" id="JPOS01000018">
    <property type="protein sequence ID" value="KGE88612.1"/>
    <property type="molecule type" value="Genomic_DNA"/>
</dbReference>
<dbReference type="Gene3D" id="3.40.50.1000">
    <property type="entry name" value="HAD superfamily/HAD-like"/>
    <property type="match status" value="1"/>
</dbReference>
<proteinExistence type="predicted"/>
<dbReference type="SUPFAM" id="SSF56784">
    <property type="entry name" value="HAD-like"/>
    <property type="match status" value="1"/>
</dbReference>
<evidence type="ECO:0000256" key="1">
    <source>
        <dbReference type="ARBA" id="ARBA00022729"/>
    </source>
</evidence>
<keyword evidence="4" id="KW-1185">Reference proteome</keyword>